<dbReference type="PANTHER" id="PTHR31569">
    <property type="entry name" value="SWIM-TYPE DOMAIN-CONTAINING PROTEIN"/>
    <property type="match status" value="1"/>
</dbReference>
<feature type="region of interest" description="Disordered" evidence="1">
    <location>
        <begin position="539"/>
        <end position="559"/>
    </location>
</feature>
<proteinExistence type="predicted"/>
<name>A0A507FL20_9FUNG</name>
<evidence type="ECO:0000313" key="3">
    <source>
        <dbReference type="EMBL" id="TPX75717.1"/>
    </source>
</evidence>
<dbReference type="GO" id="GO:0010106">
    <property type="term" value="P:cellular response to iron ion starvation"/>
    <property type="evidence" value="ECO:0007669"/>
    <property type="project" value="InterPro"/>
</dbReference>
<dbReference type="InterPro" id="IPR014842">
    <property type="entry name" value="AFT"/>
</dbReference>
<dbReference type="Pfam" id="PF10551">
    <property type="entry name" value="MULE"/>
    <property type="match status" value="1"/>
</dbReference>
<sequence length="655" mass="73002">MNIPPTADCQELVNAVKAHYIGLGVSVTVHKHSDQRQVIFQCYHGGEYRNPLGLTEESRQRKGSSRALGCPFKVVARPRAAGWTVVNADEVHNHPLPLNIGGYSTAQKLTAVEKPVVRALADSGSSTSTILSYLKNNYGNQWTTRQVIRNERAAAQKEFLADRSSIQALFETISGGKFIYNLKVEDAGSVTGLFFTHQSSAALAKQFSNTFVMDCTYKTNRFGMLLLNIVGITATFETFNAGFAFNAGFSFLCAETEAEYAWALKAFSAVVVPAVIVTNRELSLMNAIKTGFPSLQNLLCIWHINKNIVANCKKLGWSGDVFDEFMKGWNQVLYAPDVDQFQSIWNAFTQKWSPSNAAAYSHFGTSTTSRGEGNHFVVKRYLKIVNSDLLMVLKNLMLLLGTQFTTLNAAMEREKLAIAHQHSHFFMRALVKNISHFALNKMLRQYEEVLRTSELDQCTEGGQFTLSDIHPQWVLQQNPLFNTAATALPATAPLLPPVNLGPLSPRRNALQQLQEKLYAVDRDQVPTLLAQLQEVTEGPAHPLSNPVPSTKKRGCPAGSIKRANQRDKSQFEYVTGNKWIDYAALSEEQEREHIHLGINAIKDAIGKPPVGWYRGRILPCSRQIAIEEFKKLGLPLLYDSDAHNDELPYYVGTTW</sequence>
<evidence type="ECO:0000313" key="4">
    <source>
        <dbReference type="Proteomes" id="UP000320333"/>
    </source>
</evidence>
<accession>A0A507FL20</accession>
<dbReference type="InterPro" id="IPR018289">
    <property type="entry name" value="MULE_transposase_dom"/>
</dbReference>
<protein>
    <recommendedName>
        <fullName evidence="2">MULE transposase domain-containing protein</fullName>
    </recommendedName>
</protein>
<dbReference type="STRING" id="246404.A0A507FL20"/>
<dbReference type="GO" id="GO:0005975">
    <property type="term" value="P:carbohydrate metabolic process"/>
    <property type="evidence" value="ECO:0007669"/>
    <property type="project" value="InterPro"/>
</dbReference>
<dbReference type="AlphaFoldDB" id="A0A507FL20"/>
<evidence type="ECO:0000256" key="1">
    <source>
        <dbReference type="SAM" id="MobiDB-lite"/>
    </source>
</evidence>
<dbReference type="InterPro" id="IPR052579">
    <property type="entry name" value="Zinc_finger_SWIM"/>
</dbReference>
<dbReference type="Proteomes" id="UP000320333">
    <property type="component" value="Unassembled WGS sequence"/>
</dbReference>
<dbReference type="Pfam" id="PF08731">
    <property type="entry name" value="AFT"/>
    <property type="match status" value="1"/>
</dbReference>
<comment type="caution">
    <text evidence="3">The sequence shown here is derived from an EMBL/GenBank/DDBJ whole genome shotgun (WGS) entry which is preliminary data.</text>
</comment>
<dbReference type="GO" id="GO:0000981">
    <property type="term" value="F:DNA-binding transcription factor activity, RNA polymerase II-specific"/>
    <property type="evidence" value="ECO:0007669"/>
    <property type="project" value="InterPro"/>
</dbReference>
<evidence type="ECO:0000259" key="2">
    <source>
        <dbReference type="Pfam" id="PF10551"/>
    </source>
</evidence>
<dbReference type="EMBL" id="QEAP01000071">
    <property type="protein sequence ID" value="TPX75717.1"/>
    <property type="molecule type" value="Genomic_DNA"/>
</dbReference>
<dbReference type="Gene3D" id="3.20.20.370">
    <property type="entry name" value="Glycoside hydrolase/deacetylase"/>
    <property type="match status" value="1"/>
</dbReference>
<reference evidence="3 4" key="1">
    <citation type="journal article" date="2019" name="Sci. Rep.">
        <title>Comparative genomics of chytrid fungi reveal insights into the obligate biotrophic and pathogenic lifestyle of Synchytrium endobioticum.</title>
        <authorList>
            <person name="van de Vossenberg B.T.L.H."/>
            <person name="Warris S."/>
            <person name="Nguyen H.D.T."/>
            <person name="van Gent-Pelzer M.P.E."/>
            <person name="Joly D.L."/>
            <person name="van de Geest H.C."/>
            <person name="Bonants P.J.M."/>
            <person name="Smith D.S."/>
            <person name="Levesque C.A."/>
            <person name="van der Lee T.A.J."/>
        </authorList>
    </citation>
    <scope>NUCLEOTIDE SEQUENCE [LARGE SCALE GENOMIC DNA]</scope>
    <source>
        <strain evidence="3 4">CBS 675.73</strain>
    </source>
</reference>
<dbReference type="GO" id="GO:0045944">
    <property type="term" value="P:positive regulation of transcription by RNA polymerase II"/>
    <property type="evidence" value="ECO:0007669"/>
    <property type="project" value="InterPro"/>
</dbReference>
<dbReference type="SUPFAM" id="SSF88713">
    <property type="entry name" value="Glycoside hydrolase/deacetylase"/>
    <property type="match status" value="1"/>
</dbReference>
<keyword evidence="4" id="KW-1185">Reference proteome</keyword>
<dbReference type="PANTHER" id="PTHR31569:SF4">
    <property type="entry name" value="SWIM-TYPE DOMAIN-CONTAINING PROTEIN"/>
    <property type="match status" value="1"/>
</dbReference>
<dbReference type="OrthoDB" id="2405024at2759"/>
<feature type="domain" description="MULE transposase" evidence="2">
    <location>
        <begin position="211"/>
        <end position="307"/>
    </location>
</feature>
<gene>
    <name evidence="3" type="ORF">CcCBS67573_g03038</name>
</gene>
<dbReference type="InterPro" id="IPR011330">
    <property type="entry name" value="Glyco_hydro/deAcase_b/a-brl"/>
</dbReference>
<organism evidence="3 4">
    <name type="scientific">Chytriomyces confervae</name>
    <dbReference type="NCBI Taxonomy" id="246404"/>
    <lineage>
        <taxon>Eukaryota</taxon>
        <taxon>Fungi</taxon>
        <taxon>Fungi incertae sedis</taxon>
        <taxon>Chytridiomycota</taxon>
        <taxon>Chytridiomycota incertae sedis</taxon>
        <taxon>Chytridiomycetes</taxon>
        <taxon>Chytridiales</taxon>
        <taxon>Chytriomycetaceae</taxon>
        <taxon>Chytriomyces</taxon>
    </lineage>
</organism>